<name>A0AAW1VG32_9CUCU</name>
<reference evidence="9 10" key="1">
    <citation type="submission" date="2023-03" db="EMBL/GenBank/DDBJ databases">
        <title>Genome insight into feeding habits of ladybird beetles.</title>
        <authorList>
            <person name="Li H.-S."/>
            <person name="Huang Y.-H."/>
            <person name="Pang H."/>
        </authorList>
    </citation>
    <scope>NUCLEOTIDE SEQUENCE [LARGE SCALE GENOMIC DNA]</scope>
    <source>
        <strain evidence="9">SYSU_2023b</strain>
        <tissue evidence="9">Whole body</tissue>
    </source>
</reference>
<dbReference type="PANTHER" id="PTHR21143">
    <property type="entry name" value="INVERTEBRATE GUSTATORY RECEPTOR"/>
    <property type="match status" value="1"/>
</dbReference>
<feature type="transmembrane region" description="Helical" evidence="8">
    <location>
        <begin position="197"/>
        <end position="218"/>
    </location>
</feature>
<dbReference type="GO" id="GO:0005886">
    <property type="term" value="C:plasma membrane"/>
    <property type="evidence" value="ECO:0007669"/>
    <property type="project" value="UniProtKB-SubCell"/>
</dbReference>
<feature type="transmembrane region" description="Helical" evidence="8">
    <location>
        <begin position="103"/>
        <end position="124"/>
    </location>
</feature>
<feature type="transmembrane region" description="Helical" evidence="8">
    <location>
        <begin position="302"/>
        <end position="323"/>
    </location>
</feature>
<evidence type="ECO:0000313" key="9">
    <source>
        <dbReference type="EMBL" id="KAK9892296.1"/>
    </source>
</evidence>
<keyword evidence="5 8" id="KW-0472">Membrane</keyword>
<accession>A0AAW1VG32</accession>
<keyword evidence="4 8" id="KW-1133">Transmembrane helix</keyword>
<dbReference type="GO" id="GO:0007635">
    <property type="term" value="P:chemosensory behavior"/>
    <property type="evidence" value="ECO:0007669"/>
    <property type="project" value="TreeGrafter"/>
</dbReference>
<evidence type="ECO:0000256" key="7">
    <source>
        <dbReference type="ARBA" id="ARBA00023224"/>
    </source>
</evidence>
<proteinExistence type="inferred from homology"/>
<dbReference type="Proteomes" id="UP001431783">
    <property type="component" value="Unassembled WGS sequence"/>
</dbReference>
<comment type="similarity">
    <text evidence="8">Belongs to the insect chemoreceptor superfamily. Gustatory receptor (GR) family.</text>
</comment>
<organism evidence="9 10">
    <name type="scientific">Henosepilachna vigintioctopunctata</name>
    <dbReference type="NCBI Taxonomy" id="420089"/>
    <lineage>
        <taxon>Eukaryota</taxon>
        <taxon>Metazoa</taxon>
        <taxon>Ecdysozoa</taxon>
        <taxon>Arthropoda</taxon>
        <taxon>Hexapoda</taxon>
        <taxon>Insecta</taxon>
        <taxon>Pterygota</taxon>
        <taxon>Neoptera</taxon>
        <taxon>Endopterygota</taxon>
        <taxon>Coleoptera</taxon>
        <taxon>Polyphaga</taxon>
        <taxon>Cucujiformia</taxon>
        <taxon>Coccinelloidea</taxon>
        <taxon>Coccinellidae</taxon>
        <taxon>Epilachninae</taxon>
        <taxon>Epilachnini</taxon>
        <taxon>Henosepilachna</taxon>
    </lineage>
</organism>
<dbReference type="GO" id="GO:0008049">
    <property type="term" value="P:male courtship behavior"/>
    <property type="evidence" value="ECO:0007669"/>
    <property type="project" value="TreeGrafter"/>
</dbReference>
<evidence type="ECO:0000256" key="1">
    <source>
        <dbReference type="ARBA" id="ARBA00004651"/>
    </source>
</evidence>
<comment type="subcellular location">
    <subcellularLocation>
        <location evidence="1 8">Cell membrane</location>
        <topology evidence="1 8">Multi-pass membrane protein</topology>
    </subcellularLocation>
</comment>
<keyword evidence="10" id="KW-1185">Reference proteome</keyword>
<feature type="transmembrane region" description="Helical" evidence="8">
    <location>
        <begin position="584"/>
        <end position="603"/>
    </location>
</feature>
<evidence type="ECO:0000256" key="8">
    <source>
        <dbReference type="RuleBase" id="RU363108"/>
    </source>
</evidence>
<feature type="transmembrane region" description="Helical" evidence="8">
    <location>
        <begin position="458"/>
        <end position="480"/>
    </location>
</feature>
<evidence type="ECO:0000313" key="10">
    <source>
        <dbReference type="Proteomes" id="UP001431783"/>
    </source>
</evidence>
<sequence>MSFAWMNIFSIKFSEKINPILEILHKINSTGLYISSMAIVLKITFRVTKKYQKFIRTMWKMNEILQTPWMNSNNLVYIFVTYFLCLFISLVESDYGAYNQDGYLYICSILLELFQSIQGTLYISTSICLVQCLKFQYATIIDKLLKNEKMYVNCASKQIVTYIGVDINPKNLEGIIRLHEQICDLVDDFNSIFGSNFLLVVFDTAMSILLYTSNFAMIILNHTQGELLTTFQRCISIGLSLVLMIALAHECSGTVAKGKLLVAACLSYCNTLSLKQKCYETEQFEKYISILCHQAETRKPHFTAGGFFTIDYTMLTMIAANLFDLDENLNIPWMQFNNLSYIFIPYVLGIFALIIQSWYAVCVGYGCLLTLSFFLETLQTIHVSLFLSVSICLVECLNARYEAIINKLPKCGKAKKKWIAFRMEEKFYLKTDFHSENLESLIRSHEKLCDLVDDFNSLFGLSIFFGISSITLLTLLHSSYFSMYVLITEGKFLQYGIGNVLLKFTNIVILMPFPILLAHQCSSALKNEEELIAACLSFSNQLPKERRTFEIELLEKGSYILCRQAQIRRLRFDAGGFFIIDHRMLHMILGALAAYMIIILQIVQSNNIACKI</sequence>
<feature type="transmembrane region" description="Helical" evidence="8">
    <location>
        <begin position="492"/>
        <end position="517"/>
    </location>
</feature>
<dbReference type="GO" id="GO:0043025">
    <property type="term" value="C:neuronal cell body"/>
    <property type="evidence" value="ECO:0007669"/>
    <property type="project" value="TreeGrafter"/>
</dbReference>
<keyword evidence="6 8" id="KW-0675">Receptor</keyword>
<dbReference type="EMBL" id="JARQZJ010000133">
    <property type="protein sequence ID" value="KAK9892296.1"/>
    <property type="molecule type" value="Genomic_DNA"/>
</dbReference>
<feature type="transmembrane region" description="Helical" evidence="8">
    <location>
        <begin position="230"/>
        <end position="249"/>
    </location>
</feature>
<evidence type="ECO:0000256" key="5">
    <source>
        <dbReference type="ARBA" id="ARBA00023136"/>
    </source>
</evidence>
<protein>
    <recommendedName>
        <fullName evidence="8">Gustatory receptor</fullName>
    </recommendedName>
</protein>
<evidence type="ECO:0000256" key="2">
    <source>
        <dbReference type="ARBA" id="ARBA00022475"/>
    </source>
</evidence>
<dbReference type="InterPro" id="IPR013604">
    <property type="entry name" value="7TM_chemorcpt"/>
</dbReference>
<dbReference type="GO" id="GO:0050909">
    <property type="term" value="P:sensory perception of taste"/>
    <property type="evidence" value="ECO:0007669"/>
    <property type="project" value="InterPro"/>
</dbReference>
<comment type="function">
    <text evidence="8">Gustatory receptor which mediates acceptance or avoidance behavior, depending on its substrates.</text>
</comment>
<feature type="transmembrane region" description="Helical" evidence="8">
    <location>
        <begin position="30"/>
        <end position="48"/>
    </location>
</feature>
<gene>
    <name evidence="9" type="ORF">WA026_019100</name>
</gene>
<dbReference type="PANTHER" id="PTHR21143:SF133">
    <property type="entry name" value="GUSTATORY AND PHEROMONE RECEPTOR 32A-RELATED"/>
    <property type="match status" value="1"/>
</dbReference>
<evidence type="ECO:0000256" key="6">
    <source>
        <dbReference type="ARBA" id="ARBA00023170"/>
    </source>
</evidence>
<keyword evidence="2 8" id="KW-1003">Cell membrane</keyword>
<evidence type="ECO:0000256" key="4">
    <source>
        <dbReference type="ARBA" id="ARBA00022989"/>
    </source>
</evidence>
<comment type="caution">
    <text evidence="9">The sequence shown here is derived from an EMBL/GenBank/DDBJ whole genome shotgun (WGS) entry which is preliminary data.</text>
</comment>
<feature type="transmembrane region" description="Helical" evidence="8">
    <location>
        <begin position="69"/>
        <end position="91"/>
    </location>
</feature>
<keyword evidence="3 8" id="KW-0812">Transmembrane</keyword>
<dbReference type="GO" id="GO:0030424">
    <property type="term" value="C:axon"/>
    <property type="evidence" value="ECO:0007669"/>
    <property type="project" value="TreeGrafter"/>
</dbReference>
<feature type="transmembrane region" description="Helical" evidence="8">
    <location>
        <begin position="343"/>
        <end position="375"/>
    </location>
</feature>
<dbReference type="AlphaFoldDB" id="A0AAW1VG32"/>
<dbReference type="GO" id="GO:0030425">
    <property type="term" value="C:dendrite"/>
    <property type="evidence" value="ECO:0007669"/>
    <property type="project" value="TreeGrafter"/>
</dbReference>
<comment type="caution">
    <text evidence="8">Lacks conserved residue(s) required for the propagation of feature annotation.</text>
</comment>
<dbReference type="GO" id="GO:0007165">
    <property type="term" value="P:signal transduction"/>
    <property type="evidence" value="ECO:0007669"/>
    <property type="project" value="UniProtKB-KW"/>
</dbReference>
<dbReference type="Pfam" id="PF08395">
    <property type="entry name" value="7tm_7"/>
    <property type="match status" value="2"/>
</dbReference>
<keyword evidence="7 8" id="KW-0807">Transducer</keyword>
<evidence type="ECO:0000256" key="3">
    <source>
        <dbReference type="ARBA" id="ARBA00022692"/>
    </source>
</evidence>